<protein>
    <submittedName>
        <fullName evidence="2">Uncharacterized protein</fullName>
    </submittedName>
</protein>
<keyword evidence="1" id="KW-0472">Membrane</keyword>
<keyword evidence="3" id="KW-1185">Reference proteome</keyword>
<reference evidence="2 3" key="1">
    <citation type="submission" date="2017-12" db="EMBL/GenBank/DDBJ databases">
        <title>Characterization of six clinical isolates of Enterochimera gen. nov., a novel genus of the Yersiniaciae family and the three species Enterochimera arupensis sp. nov., Enterochimera coloradensis sp. nov, and Enterochimera californica sp. nov.</title>
        <authorList>
            <person name="Rossi A."/>
            <person name="Fisher M."/>
        </authorList>
    </citation>
    <scope>NUCLEOTIDE SEQUENCE [LARGE SCALE GENOMIC DNA]</scope>
    <source>
        <strain evidence="3">2016-Iso4</strain>
    </source>
</reference>
<gene>
    <name evidence="2" type="ORF">CYR32_13055</name>
</gene>
<name>A0A2N5E1B6_9GAMM</name>
<dbReference type="OrthoDB" id="6504753at2"/>
<keyword evidence="1" id="KW-1133">Transmembrane helix</keyword>
<evidence type="ECO:0000313" key="3">
    <source>
        <dbReference type="Proteomes" id="UP000234503"/>
    </source>
</evidence>
<dbReference type="RefSeq" id="WP_101825015.1">
    <property type="nucleotide sequence ID" value="NZ_PJZH01000012.1"/>
</dbReference>
<feature type="transmembrane region" description="Helical" evidence="1">
    <location>
        <begin position="32"/>
        <end position="54"/>
    </location>
</feature>
<proteinExistence type="predicted"/>
<keyword evidence="1" id="KW-0812">Transmembrane</keyword>
<accession>A0A2N5E1B6</accession>
<dbReference type="AlphaFoldDB" id="A0A2N5E1B6"/>
<evidence type="ECO:0000313" key="2">
    <source>
        <dbReference type="EMBL" id="PLR34131.1"/>
    </source>
</evidence>
<sequence length="172" mass="19381">MASPPQDEFSSRHYPVRENMRWLRWSLRLEKLGYLLLFGFIGAALLGLFSSGWLSDRVITNPDRTVQLKYDRFARQQSEMQLVLHFRPQGQTPAVVQLGGDFADNYEIVAVQPQTAQMVTTGRGMIITLPTSSASASTALYLTVQAKSFGRYQSEAVLNGHPPLRFTQLVYP</sequence>
<dbReference type="Proteomes" id="UP000234503">
    <property type="component" value="Unassembled WGS sequence"/>
</dbReference>
<comment type="caution">
    <text evidence="2">The sequence shown here is derived from an EMBL/GenBank/DDBJ whole genome shotgun (WGS) entry which is preliminary data.</text>
</comment>
<evidence type="ECO:0000256" key="1">
    <source>
        <dbReference type="SAM" id="Phobius"/>
    </source>
</evidence>
<dbReference type="EMBL" id="PJZH01000012">
    <property type="protein sequence ID" value="PLR34131.1"/>
    <property type="molecule type" value="Genomic_DNA"/>
</dbReference>
<organism evidence="2 3">
    <name type="scientific">Chimaeribacter coloradensis</name>
    <dbReference type="NCBI Taxonomy" id="2060068"/>
    <lineage>
        <taxon>Bacteria</taxon>
        <taxon>Pseudomonadati</taxon>
        <taxon>Pseudomonadota</taxon>
        <taxon>Gammaproteobacteria</taxon>
        <taxon>Enterobacterales</taxon>
        <taxon>Yersiniaceae</taxon>
        <taxon>Chimaeribacter</taxon>
    </lineage>
</organism>